<reference evidence="1" key="1">
    <citation type="submission" date="2006-10" db="EMBL/GenBank/DDBJ databases">
        <authorList>
            <person name="Amadeo P."/>
            <person name="Zhao Q."/>
            <person name="Wortman J."/>
            <person name="Fraser-Liggett C."/>
            <person name="Carlton J."/>
        </authorList>
    </citation>
    <scope>NUCLEOTIDE SEQUENCE</scope>
    <source>
        <strain evidence="1">G3</strain>
    </source>
</reference>
<proteinExistence type="predicted"/>
<dbReference type="AlphaFoldDB" id="A2EE73"/>
<dbReference type="InParanoid" id="A2EE73"/>
<evidence type="ECO:0000313" key="2">
    <source>
        <dbReference type="Proteomes" id="UP000001542"/>
    </source>
</evidence>
<accession>A2EE73</accession>
<dbReference type="Proteomes" id="UP000001542">
    <property type="component" value="Unassembled WGS sequence"/>
</dbReference>
<reference evidence="1" key="2">
    <citation type="journal article" date="2007" name="Science">
        <title>Draft genome sequence of the sexually transmitted pathogen Trichomonas vaginalis.</title>
        <authorList>
            <person name="Carlton J.M."/>
            <person name="Hirt R.P."/>
            <person name="Silva J.C."/>
            <person name="Delcher A.L."/>
            <person name="Schatz M."/>
            <person name="Zhao Q."/>
            <person name="Wortman J.R."/>
            <person name="Bidwell S.L."/>
            <person name="Alsmark U.C.M."/>
            <person name="Besteiro S."/>
            <person name="Sicheritz-Ponten T."/>
            <person name="Noel C.J."/>
            <person name="Dacks J.B."/>
            <person name="Foster P.G."/>
            <person name="Simillion C."/>
            <person name="Van de Peer Y."/>
            <person name="Miranda-Saavedra D."/>
            <person name="Barton G.J."/>
            <person name="Westrop G.D."/>
            <person name="Mueller S."/>
            <person name="Dessi D."/>
            <person name="Fiori P.L."/>
            <person name="Ren Q."/>
            <person name="Paulsen I."/>
            <person name="Zhang H."/>
            <person name="Bastida-Corcuera F.D."/>
            <person name="Simoes-Barbosa A."/>
            <person name="Brown M.T."/>
            <person name="Hayes R.D."/>
            <person name="Mukherjee M."/>
            <person name="Okumura C.Y."/>
            <person name="Schneider R."/>
            <person name="Smith A.J."/>
            <person name="Vanacova S."/>
            <person name="Villalvazo M."/>
            <person name="Haas B.J."/>
            <person name="Pertea M."/>
            <person name="Feldblyum T.V."/>
            <person name="Utterback T.R."/>
            <person name="Shu C.L."/>
            <person name="Osoegawa K."/>
            <person name="de Jong P.J."/>
            <person name="Hrdy I."/>
            <person name="Horvathova L."/>
            <person name="Zubacova Z."/>
            <person name="Dolezal P."/>
            <person name="Malik S.B."/>
            <person name="Logsdon J.M. Jr."/>
            <person name="Henze K."/>
            <person name="Gupta A."/>
            <person name="Wang C.C."/>
            <person name="Dunne R.L."/>
            <person name="Upcroft J.A."/>
            <person name="Upcroft P."/>
            <person name="White O."/>
            <person name="Salzberg S.L."/>
            <person name="Tang P."/>
            <person name="Chiu C.-H."/>
            <person name="Lee Y.-S."/>
            <person name="Embley T.M."/>
            <person name="Coombs G.H."/>
            <person name="Mottram J.C."/>
            <person name="Tachezy J."/>
            <person name="Fraser-Liggett C.M."/>
            <person name="Johnson P.J."/>
        </authorList>
    </citation>
    <scope>NUCLEOTIDE SEQUENCE [LARGE SCALE GENOMIC DNA]</scope>
    <source>
        <strain evidence="1">G3</strain>
    </source>
</reference>
<dbReference type="VEuPathDB" id="TrichDB:TVAG_180440"/>
<gene>
    <name evidence="1" type="ORF">TVAG_180440</name>
</gene>
<dbReference type="KEGG" id="tva:4766984"/>
<organism evidence="1 2">
    <name type="scientific">Trichomonas vaginalis (strain ATCC PRA-98 / G3)</name>
    <dbReference type="NCBI Taxonomy" id="412133"/>
    <lineage>
        <taxon>Eukaryota</taxon>
        <taxon>Metamonada</taxon>
        <taxon>Parabasalia</taxon>
        <taxon>Trichomonadida</taxon>
        <taxon>Trichomonadidae</taxon>
        <taxon>Trichomonas</taxon>
    </lineage>
</organism>
<sequence>MQSRLIDPSKPIKYYSIYTQMRLNGQGGMEISYPEDACEQEIISIAEEAMNLEHNQNRIPIFINVKDNSISFMPKDGQLKNFDIKSKKIQLQDRYINSKIVAPKAEIELTIDITSKISKIVGKFFDKEVASLKDYYTLFSLEDPENPRPLDPRKPLFNCTLAFDRLVLKRYLWIFPPHLMTNVDSAWLMYSDCRSYIFEHEELDIP</sequence>
<protein>
    <submittedName>
        <fullName evidence="1">Uncharacterized protein</fullName>
    </submittedName>
</protein>
<dbReference type="RefSeq" id="XP_001321293.1">
    <property type="nucleotide sequence ID" value="XM_001321258.1"/>
</dbReference>
<name>A2EE73_TRIV3</name>
<dbReference type="VEuPathDB" id="TrichDB:TVAGG3_0614160"/>
<keyword evidence="2" id="KW-1185">Reference proteome</keyword>
<evidence type="ECO:0000313" key="1">
    <source>
        <dbReference type="EMBL" id="EAY09070.1"/>
    </source>
</evidence>
<dbReference type="EMBL" id="DS113365">
    <property type="protein sequence ID" value="EAY09070.1"/>
    <property type="molecule type" value="Genomic_DNA"/>
</dbReference>